<dbReference type="EMBL" id="JAPWGM010000002">
    <property type="protein sequence ID" value="MCZ4244029.1"/>
    <property type="molecule type" value="Genomic_DNA"/>
</dbReference>
<dbReference type="Proteomes" id="UP001144347">
    <property type="component" value="Unassembled WGS sequence"/>
</dbReference>
<evidence type="ECO:0008006" key="4">
    <source>
        <dbReference type="Google" id="ProtNLM"/>
    </source>
</evidence>
<organism evidence="2 3">
    <name type="scientific">Pedobacter punctiformis</name>
    <dbReference type="NCBI Taxonomy" id="3004097"/>
    <lineage>
        <taxon>Bacteria</taxon>
        <taxon>Pseudomonadati</taxon>
        <taxon>Bacteroidota</taxon>
        <taxon>Sphingobacteriia</taxon>
        <taxon>Sphingobacteriales</taxon>
        <taxon>Sphingobacteriaceae</taxon>
        <taxon>Pedobacter</taxon>
    </lineage>
</organism>
<dbReference type="RefSeq" id="WP_269427094.1">
    <property type="nucleotide sequence ID" value="NZ_JAPWGM010000002.1"/>
</dbReference>
<feature type="signal peptide" evidence="1">
    <location>
        <begin position="1"/>
        <end position="22"/>
    </location>
</feature>
<accession>A0ABT4L7X6</accession>
<name>A0ABT4L7X6_9SPHI</name>
<gene>
    <name evidence="2" type="ORF">O0955_08425</name>
</gene>
<keyword evidence="1" id="KW-0732">Signal</keyword>
<evidence type="ECO:0000256" key="1">
    <source>
        <dbReference type="SAM" id="SignalP"/>
    </source>
</evidence>
<comment type="caution">
    <text evidence="2">The sequence shown here is derived from an EMBL/GenBank/DDBJ whole genome shotgun (WGS) entry which is preliminary data.</text>
</comment>
<dbReference type="Gene3D" id="2.60.40.1930">
    <property type="match status" value="1"/>
</dbReference>
<proteinExistence type="predicted"/>
<reference evidence="2" key="1">
    <citation type="submission" date="2022-12" db="EMBL/GenBank/DDBJ databases">
        <title>Genome sequence of HCMS5-2.</title>
        <authorList>
            <person name="Woo H."/>
        </authorList>
    </citation>
    <scope>NUCLEOTIDE SEQUENCE</scope>
    <source>
        <strain evidence="2">HCMS5-2</strain>
    </source>
</reference>
<evidence type="ECO:0000313" key="2">
    <source>
        <dbReference type="EMBL" id="MCZ4244029.1"/>
    </source>
</evidence>
<keyword evidence="3" id="KW-1185">Reference proteome</keyword>
<feature type="chain" id="PRO_5045840059" description="Carboxypeptidase regulatory-like domain-containing protein" evidence="1">
    <location>
        <begin position="23"/>
        <end position="810"/>
    </location>
</feature>
<protein>
    <recommendedName>
        <fullName evidence="4">Carboxypeptidase regulatory-like domain-containing protein</fullName>
    </recommendedName>
</protein>
<sequence>MSLRFLFAFLIFFIFSFSKSKAQETGLDSIASNLHHYGLRHNTSKLFIHFDKNVYTNNDKVWFTGYLLTSVLDVNQYNTLYLSLINNQDSTIVLQQKFLINEGFCFGSLILPDSLQSSDYSFVANTNIKVNGKPDGEFIQPITIRSTTTNPLVATLSIFKSYDEQTKNGTALLKAISSDNHFVPDAEIKYIIGRTNQTLQKGSAKSSVIGELMINYPADKVNAENNLLTVSIKKGNQTRYVKINLPILKSKKYKVQFYPEGGHLVNGLLCRVGFEIKDEEGTSIKAKAVLFENKIAKDTIATNLNGLGSFFIIPVVNQQYTVKLLQEDLEDVVYNLPRALTNGITIKVGEAVVANELLAKLESSSNMKIHVLVHNFDQIFLQSSLHLTGRHAQNVRFKLDSVPVGLQTLTILDSLYKPLAERIFFAHYDQISRMEIKADKEAYHAREKINLKLKIIGKDNELIPGLVSVACVQGNRFTLKNNLNIIDYAYLQYHLGMLPSHTQQLKYSDPDYLNAVLLVKGWRKYLWPAEKQNMPDLNTLTSNYDLTGIITRNKKALKTSMGLNIFSDKNIFILNTDSTGHFSIPYSNILSSTSGKAWLNLSNKNYFQYEVKVNDPLEEIKKYVVSKTYDPVFNKTSVLNKENESFNPGGGINLKEVTVTVKDKERLEFEKNGYANKCGDYVCRYNILNCENHWHDRENKAPVKGKIYRRSGENGTIFYTGCLVQEIPPNITLLKTINLPKEFYIADVDNKNEPINFPTVYWNYQFGINNAETPLTFNAGDLTGRFKIIVQGLSRNGIVYGEKEIVIKNP</sequence>
<evidence type="ECO:0000313" key="3">
    <source>
        <dbReference type="Proteomes" id="UP001144347"/>
    </source>
</evidence>